<dbReference type="InterPro" id="IPR005552">
    <property type="entry name" value="Scramblase"/>
</dbReference>
<feature type="compositionally biased region" description="Basic and acidic residues" evidence="2">
    <location>
        <begin position="131"/>
        <end position="146"/>
    </location>
</feature>
<dbReference type="GO" id="GO:0017128">
    <property type="term" value="F:phospholipid scramblase activity"/>
    <property type="evidence" value="ECO:0007669"/>
    <property type="project" value="InterPro"/>
</dbReference>
<feature type="signal peptide" evidence="3">
    <location>
        <begin position="1"/>
        <end position="21"/>
    </location>
</feature>
<feature type="compositionally biased region" description="Polar residues" evidence="2">
    <location>
        <begin position="595"/>
        <end position="605"/>
    </location>
</feature>
<accession>A0A8J8W7H7</accession>
<keyword evidence="5" id="KW-1185">Reference proteome</keyword>
<evidence type="ECO:0008006" key="6">
    <source>
        <dbReference type="Google" id="ProtNLM"/>
    </source>
</evidence>
<dbReference type="PANTHER" id="PTHR23248:SF9">
    <property type="entry name" value="PHOSPHOLIPID SCRAMBLASE"/>
    <property type="match status" value="1"/>
</dbReference>
<dbReference type="AlphaFoldDB" id="A0A8J8W7H7"/>
<dbReference type="EMBL" id="WIWV01000036">
    <property type="protein sequence ID" value="KAF7716700.1"/>
    <property type="molecule type" value="Genomic_DNA"/>
</dbReference>
<evidence type="ECO:0000313" key="5">
    <source>
        <dbReference type="Proteomes" id="UP000631181"/>
    </source>
</evidence>
<dbReference type="Pfam" id="PF03803">
    <property type="entry name" value="Scramblase"/>
    <property type="match status" value="2"/>
</dbReference>
<proteinExistence type="inferred from homology"/>
<sequence>MLRSMISCLWALLFLAAVANAQFQFFEQMFGGGQQHPGQRQGSQNVPSDSSRYQQMWAQAHCSNYLCPGTLACVSVPHHCPCAHPDVEEKVELGEGSAVCVSKGGFKAGEASRKIELARKGLLGSRLGPRNVDRSRRASQPRKIDDNSSPEVPPVEQMNTVDENYDPAKNTLLAPVYMPEDPNGVLKENHPATNILANSGLVVQRQLEMMNVMIGFEQANKYIIMDAQGTHIGYMAEQEKGIANTMARQWFRTHRSFVTHVFDRQMNEVLRFNRPFSWINSRIQVYDPLQRAPVPSEISTPPQTTQDFMMEPFSGSPNISPLDLTQMRVIGEAQQQWAPLRRKYNLFTFHPSPNSDTDMGSQGFSLAGSGFSKQQQLQLAQTSLQDQGEFNQFAYVNEPFLSWDFSLLSAENRMIGSVNRNFAGFAREIFTDTGMYALRMDSAGLRREPSASLTDRSPGMTLDQRAVMLATAVSIDFDYFSRHSGSGGFGFMPLWFPGFGGEAAAGGAAAGEAAGAVGGAAGGAAAGEAGAIGEVASGALGRSAGVAGDVAAGMAGAGAMAGYDAMHRGMSGSQNSESPASSAPSTPDQAELPPSEQQLPGQPGQSEDLWSEHPPQAPWSEDEFKDPWGDEGSDEGGGDDFDWF</sequence>
<feature type="chain" id="PRO_5035282395" description="Scramblase-domain-containing protein" evidence="3">
    <location>
        <begin position="22"/>
        <end position="644"/>
    </location>
</feature>
<reference evidence="4" key="1">
    <citation type="journal article" date="2020" name="Front. Microbiol.">
        <title>Gene regulatory networks of Penicillium echinulatum 2HH and Penicillium oxalicum 114-2 inferred by a computational biology approach.</title>
        <authorList>
            <person name="Lenz A.R."/>
            <person name="Galan-Vasquez E."/>
            <person name="Balbinot E."/>
            <person name="De Abreu F.P."/>
            <person name="De Oliveira N.S."/>
            <person name="Da Rosa L.O."/>
            <person name="De Avila E Silva S."/>
            <person name="Camassola M."/>
            <person name="Dillon A.J.P."/>
            <person name="Perez-Rueda E."/>
        </authorList>
    </citation>
    <scope>NUCLEOTIDE SEQUENCE</scope>
    <source>
        <strain evidence="4">S1M29</strain>
    </source>
</reference>
<feature type="region of interest" description="Disordered" evidence="2">
    <location>
        <begin position="568"/>
        <end position="644"/>
    </location>
</feature>
<evidence type="ECO:0000256" key="2">
    <source>
        <dbReference type="SAM" id="MobiDB-lite"/>
    </source>
</evidence>
<dbReference type="CDD" id="cd23996">
    <property type="entry name" value="LCL2-like"/>
    <property type="match status" value="1"/>
</dbReference>
<feature type="compositionally biased region" description="Acidic residues" evidence="2">
    <location>
        <begin position="620"/>
        <end position="644"/>
    </location>
</feature>
<comment type="similarity">
    <text evidence="1">Belongs to the phospholipid scramblase family.</text>
</comment>
<feature type="region of interest" description="Disordered" evidence="2">
    <location>
        <begin position="125"/>
        <end position="161"/>
    </location>
</feature>
<feature type="compositionally biased region" description="Low complexity" evidence="2">
    <location>
        <begin position="571"/>
        <end position="585"/>
    </location>
</feature>
<keyword evidence="3" id="KW-0732">Signal</keyword>
<evidence type="ECO:0000313" key="4">
    <source>
        <dbReference type="EMBL" id="KAF7716700.1"/>
    </source>
</evidence>
<dbReference type="PANTHER" id="PTHR23248">
    <property type="entry name" value="PHOSPHOLIPID SCRAMBLASE-RELATED"/>
    <property type="match status" value="1"/>
</dbReference>
<evidence type="ECO:0000256" key="1">
    <source>
        <dbReference type="ARBA" id="ARBA00005350"/>
    </source>
</evidence>
<dbReference type="OrthoDB" id="191150at2759"/>
<dbReference type="GO" id="GO:0005886">
    <property type="term" value="C:plasma membrane"/>
    <property type="evidence" value="ECO:0007669"/>
    <property type="project" value="TreeGrafter"/>
</dbReference>
<organism evidence="4 5">
    <name type="scientific">Penicillium ucsense</name>
    <dbReference type="NCBI Taxonomy" id="2839758"/>
    <lineage>
        <taxon>Eukaryota</taxon>
        <taxon>Fungi</taxon>
        <taxon>Dikarya</taxon>
        <taxon>Ascomycota</taxon>
        <taxon>Pezizomycotina</taxon>
        <taxon>Eurotiomycetes</taxon>
        <taxon>Eurotiomycetidae</taxon>
        <taxon>Eurotiales</taxon>
        <taxon>Aspergillaceae</taxon>
        <taxon>Penicillium</taxon>
    </lineage>
</organism>
<protein>
    <recommendedName>
        <fullName evidence="6">Scramblase-domain-containing protein</fullName>
    </recommendedName>
</protein>
<gene>
    <name evidence="4" type="ORF">PECM_005200</name>
</gene>
<dbReference type="Proteomes" id="UP000631181">
    <property type="component" value="Unassembled WGS sequence"/>
</dbReference>
<name>A0A8J8W7H7_9EURO</name>
<comment type="caution">
    <text evidence="4">The sequence shown here is derived from an EMBL/GenBank/DDBJ whole genome shotgun (WGS) entry which is preliminary data.</text>
</comment>
<evidence type="ECO:0000256" key="3">
    <source>
        <dbReference type="SAM" id="SignalP"/>
    </source>
</evidence>